<feature type="compositionally biased region" description="Basic and acidic residues" evidence="1">
    <location>
        <begin position="164"/>
        <end position="173"/>
    </location>
</feature>
<dbReference type="RefSeq" id="WP_379574364.1">
    <property type="nucleotide sequence ID" value="NZ_JBHUFV010000033.1"/>
</dbReference>
<evidence type="ECO:0000256" key="1">
    <source>
        <dbReference type="SAM" id="MobiDB-lite"/>
    </source>
</evidence>
<reference evidence="3" key="1">
    <citation type="journal article" date="2019" name="Int. J. Syst. Evol. Microbiol.">
        <title>The Global Catalogue of Microorganisms (GCM) 10K type strain sequencing project: providing services to taxonomists for standard genome sequencing and annotation.</title>
        <authorList>
            <consortium name="The Broad Institute Genomics Platform"/>
            <consortium name="The Broad Institute Genome Sequencing Center for Infectious Disease"/>
            <person name="Wu L."/>
            <person name="Ma J."/>
        </authorList>
    </citation>
    <scope>NUCLEOTIDE SEQUENCE [LARGE SCALE GENOMIC DNA]</scope>
    <source>
        <strain evidence="3">ICMP 6774ER</strain>
    </source>
</reference>
<dbReference type="EMBL" id="JBHUFV010000033">
    <property type="protein sequence ID" value="MFD1934312.1"/>
    <property type="molecule type" value="Genomic_DNA"/>
</dbReference>
<protein>
    <submittedName>
        <fullName evidence="2">Uncharacterized protein</fullName>
    </submittedName>
</protein>
<organism evidence="2 3">
    <name type="scientific">Nonomuraea mangrovi</name>
    <dbReference type="NCBI Taxonomy" id="2316207"/>
    <lineage>
        <taxon>Bacteria</taxon>
        <taxon>Bacillati</taxon>
        <taxon>Actinomycetota</taxon>
        <taxon>Actinomycetes</taxon>
        <taxon>Streptosporangiales</taxon>
        <taxon>Streptosporangiaceae</taxon>
        <taxon>Nonomuraea</taxon>
    </lineage>
</organism>
<evidence type="ECO:0000313" key="3">
    <source>
        <dbReference type="Proteomes" id="UP001597368"/>
    </source>
</evidence>
<proteinExistence type="predicted"/>
<feature type="compositionally biased region" description="Basic and acidic residues" evidence="1">
    <location>
        <begin position="105"/>
        <end position="133"/>
    </location>
</feature>
<dbReference type="Proteomes" id="UP001597368">
    <property type="component" value="Unassembled WGS sequence"/>
</dbReference>
<keyword evidence="3" id="KW-1185">Reference proteome</keyword>
<feature type="compositionally biased region" description="Basic residues" evidence="1">
    <location>
        <begin position="134"/>
        <end position="143"/>
    </location>
</feature>
<gene>
    <name evidence="2" type="ORF">ACFSKW_22850</name>
</gene>
<feature type="region of interest" description="Disordered" evidence="1">
    <location>
        <begin position="105"/>
        <end position="188"/>
    </location>
</feature>
<sequence length="402" mass="42352">MGLTGWLARVAARGPRPLVVTAPFGTGARLLVEAETARRGWLPALSPAAASVLVVCGSPGAELAELVRQAWAAVPRPRALVRLPEPVGAAEVGESLDGAVAALGEARHDDHDETPPPQDRRERGPDDPGSHEHGSRRHGSHGHGGREPGDHQHGSCEPGGHQHGGREPGEHARHMGGPGGLAMATRGDDRDGLRLDRLHVPLGPILPDWPAGLIVHTVMQGDVIQEAGVEILPGGGRSAVPYWIEPWTSGAVTRRTGGRRRAAARLDGLGRLLGVAGWPAAAAQARRLRDDLLDGGGDGDGGDGVAAARGFDRLDRRVRRSRILRWMLRDVGLVDGTDVLGRMERMLDDIGVALDERVPMDGPPPPGPALDLLPGLLEGAELAQARLIVASLDPDVERVLHA</sequence>
<comment type="caution">
    <text evidence="2">The sequence shown here is derived from an EMBL/GenBank/DDBJ whole genome shotgun (WGS) entry which is preliminary data.</text>
</comment>
<evidence type="ECO:0000313" key="2">
    <source>
        <dbReference type="EMBL" id="MFD1934312.1"/>
    </source>
</evidence>
<accession>A0ABW4SYC1</accession>
<feature type="compositionally biased region" description="Basic and acidic residues" evidence="1">
    <location>
        <begin position="144"/>
        <end position="154"/>
    </location>
</feature>
<name>A0ABW4SYC1_9ACTN</name>